<dbReference type="EMBL" id="JAFBIL020000028">
    <property type="protein sequence ID" value="MBZ2210124.1"/>
    <property type="molecule type" value="Genomic_DNA"/>
</dbReference>
<comment type="caution">
    <text evidence="2">The sequence shown here is derived from an EMBL/GenBank/DDBJ whole genome shotgun (WGS) entry which is preliminary data.</text>
</comment>
<keyword evidence="3" id="KW-1185">Reference proteome</keyword>
<keyword evidence="1" id="KW-1133">Transmembrane helix</keyword>
<reference evidence="2 3" key="1">
    <citation type="submission" date="2021-01" db="EMBL/GenBank/DDBJ databases">
        <authorList>
            <person name="Ruan W."/>
            <person name="Khan S.A."/>
            <person name="Jeon C.O."/>
        </authorList>
    </citation>
    <scope>NUCLEOTIDE SEQUENCE [LARGE SCALE GENOMIC DNA]</scope>
    <source>
        <strain evidence="2 3">R798</strain>
    </source>
</reference>
<protein>
    <submittedName>
        <fullName evidence="2">Uncharacterized protein</fullName>
    </submittedName>
</protein>
<name>A0ABS7SW06_9BURK</name>
<dbReference type="RefSeq" id="WP_223471445.1">
    <property type="nucleotide sequence ID" value="NZ_JAFBIL020000028.1"/>
</dbReference>
<feature type="transmembrane region" description="Helical" evidence="1">
    <location>
        <begin position="6"/>
        <end position="25"/>
    </location>
</feature>
<keyword evidence="1" id="KW-0812">Transmembrane</keyword>
<accession>A0ABS7SW06</accession>
<evidence type="ECO:0000313" key="2">
    <source>
        <dbReference type="EMBL" id="MBZ2210124.1"/>
    </source>
</evidence>
<reference evidence="2 3" key="2">
    <citation type="submission" date="2021-08" db="EMBL/GenBank/DDBJ databases">
        <title>Massilia sp. R798.</title>
        <authorList>
            <person name="Baek J.H."/>
            <person name="Jung H.S."/>
            <person name="Kim K.R."/>
            <person name="Jeon C.O."/>
        </authorList>
    </citation>
    <scope>NUCLEOTIDE SEQUENCE [LARGE SCALE GENOMIC DNA]</scope>
    <source>
        <strain evidence="2 3">R798</strain>
    </source>
</reference>
<gene>
    <name evidence="2" type="ORF">I4X03_022940</name>
</gene>
<sequence length="145" mass="16616">MKLKIPVNTGMTTILIAVTFSLFIWKKTMDTKTLYRLNEPMLIANENGSPYYMIPAKTVLRLQKGFAEGHQLYTIEVLYKGKLPADVLPSDASGESTWLYQIDSDDVSKVLTQYPLSKEDLVQILKARKMTRDDLAQIVREWKDD</sequence>
<proteinExistence type="predicted"/>
<organism evidence="2 3">
    <name type="scientific">Massilia soli</name>
    <dbReference type="NCBI Taxonomy" id="2792854"/>
    <lineage>
        <taxon>Bacteria</taxon>
        <taxon>Pseudomonadati</taxon>
        <taxon>Pseudomonadota</taxon>
        <taxon>Betaproteobacteria</taxon>
        <taxon>Burkholderiales</taxon>
        <taxon>Oxalobacteraceae</taxon>
        <taxon>Telluria group</taxon>
        <taxon>Massilia</taxon>
    </lineage>
</organism>
<keyword evidence="1" id="KW-0472">Membrane</keyword>
<evidence type="ECO:0000256" key="1">
    <source>
        <dbReference type="SAM" id="Phobius"/>
    </source>
</evidence>
<evidence type="ECO:0000313" key="3">
    <source>
        <dbReference type="Proteomes" id="UP000809349"/>
    </source>
</evidence>
<dbReference type="Proteomes" id="UP000809349">
    <property type="component" value="Unassembled WGS sequence"/>
</dbReference>